<keyword evidence="3" id="KW-1185">Reference proteome</keyword>
<dbReference type="AlphaFoldDB" id="A0A4C1VNF9"/>
<organism evidence="2 3">
    <name type="scientific">Eumeta variegata</name>
    <name type="common">Bagworm moth</name>
    <name type="synonym">Eumeta japonica</name>
    <dbReference type="NCBI Taxonomy" id="151549"/>
    <lineage>
        <taxon>Eukaryota</taxon>
        <taxon>Metazoa</taxon>
        <taxon>Ecdysozoa</taxon>
        <taxon>Arthropoda</taxon>
        <taxon>Hexapoda</taxon>
        <taxon>Insecta</taxon>
        <taxon>Pterygota</taxon>
        <taxon>Neoptera</taxon>
        <taxon>Endopterygota</taxon>
        <taxon>Lepidoptera</taxon>
        <taxon>Glossata</taxon>
        <taxon>Ditrysia</taxon>
        <taxon>Tineoidea</taxon>
        <taxon>Psychidae</taxon>
        <taxon>Oiketicinae</taxon>
        <taxon>Eumeta</taxon>
    </lineage>
</organism>
<protein>
    <submittedName>
        <fullName evidence="2">Uncharacterized protein</fullName>
    </submittedName>
</protein>
<feature type="compositionally biased region" description="Basic and acidic residues" evidence="1">
    <location>
        <begin position="26"/>
        <end position="35"/>
    </location>
</feature>
<accession>A0A4C1VNF9</accession>
<comment type="caution">
    <text evidence="2">The sequence shown here is derived from an EMBL/GenBank/DDBJ whole genome shotgun (WGS) entry which is preliminary data.</text>
</comment>
<proteinExistence type="predicted"/>
<feature type="region of interest" description="Disordered" evidence="1">
    <location>
        <begin position="1"/>
        <end position="80"/>
    </location>
</feature>
<feature type="compositionally biased region" description="Basic and acidic residues" evidence="1">
    <location>
        <begin position="50"/>
        <end position="62"/>
    </location>
</feature>
<evidence type="ECO:0000313" key="2">
    <source>
        <dbReference type="EMBL" id="GBP39424.1"/>
    </source>
</evidence>
<dbReference type="Proteomes" id="UP000299102">
    <property type="component" value="Unassembled WGS sequence"/>
</dbReference>
<sequence>MPGGHRALRRGQGAPQPVPGLPAQEVPRHGDEQGRGDVQAALLVGQMIAGEEKSWSSDREVKPSTSLKPRGGLPPAIDVQ</sequence>
<gene>
    <name evidence="2" type="ORF">EVAR_95876_1</name>
</gene>
<evidence type="ECO:0000313" key="3">
    <source>
        <dbReference type="Proteomes" id="UP000299102"/>
    </source>
</evidence>
<dbReference type="EMBL" id="BGZK01000365">
    <property type="protein sequence ID" value="GBP39424.1"/>
    <property type="molecule type" value="Genomic_DNA"/>
</dbReference>
<evidence type="ECO:0000256" key="1">
    <source>
        <dbReference type="SAM" id="MobiDB-lite"/>
    </source>
</evidence>
<name>A0A4C1VNF9_EUMVA</name>
<reference evidence="2 3" key="1">
    <citation type="journal article" date="2019" name="Commun. Biol.">
        <title>The bagworm genome reveals a unique fibroin gene that provides high tensile strength.</title>
        <authorList>
            <person name="Kono N."/>
            <person name="Nakamura H."/>
            <person name="Ohtoshi R."/>
            <person name="Tomita M."/>
            <person name="Numata K."/>
            <person name="Arakawa K."/>
        </authorList>
    </citation>
    <scope>NUCLEOTIDE SEQUENCE [LARGE SCALE GENOMIC DNA]</scope>
</reference>